<dbReference type="GO" id="GO:0006508">
    <property type="term" value="P:proteolysis"/>
    <property type="evidence" value="ECO:0007669"/>
    <property type="project" value="InterPro"/>
</dbReference>
<feature type="signal peptide" evidence="2">
    <location>
        <begin position="1"/>
        <end position="21"/>
    </location>
</feature>
<dbReference type="InterPro" id="IPR011600">
    <property type="entry name" value="Pept_C14_caspase"/>
</dbReference>
<sequence length="514" mass="54646">MRRLVILLVATLLLAALPAMAQRVALVVGAGAYRHVPGLANPPNDAADIAAALARLGFRTDLVLDPDRAQLEQAVRRLGQAARGAEAAVFYFAGHALEAGGRNWLLPVTAEIGSERDLRFEALDMDIVGEQLDGVARVSIVLLDACRDNPFRLRLAGVSRSATVGLGLAQLRAAVGTLVAFSTAPGTVAADGEGRNSPFTRALLRRIEAPGIELRQMLAEVRREVREATGGRQVPWEHSALEGAFYFVPPPAATAATGAARDAELVFWESVRASRNPADLQAYLARFPAGLFRDLAANRLRELGAPPGGGADRIAAPGAGAVTEESLATVLAARMTPEDAHRIAATYIAERGPAKAIAIQGVRRGSWRISALPENVDVAEIVLERCQIAYGAPCILVAVNDRLAEPGPPRPMPRVAHAGAFDLAQVPGILPTRRGPGADLARYVAGPEPKAMAMHPTGRFYWRTGAASRTAAEEAALNACNDDRERNRRDGPCLLYASDGQVVLPERRRTPTPP</sequence>
<organism evidence="4 5">
    <name type="scientific">Neoroseomonas soli</name>
    <dbReference type="NCBI Taxonomy" id="1081025"/>
    <lineage>
        <taxon>Bacteria</taxon>
        <taxon>Pseudomonadati</taxon>
        <taxon>Pseudomonadota</taxon>
        <taxon>Alphaproteobacteria</taxon>
        <taxon>Acetobacterales</taxon>
        <taxon>Acetobacteraceae</taxon>
        <taxon>Neoroseomonas</taxon>
    </lineage>
</organism>
<dbReference type="RefSeq" id="WP_211862431.1">
    <property type="nucleotide sequence ID" value="NZ_JAAEDM010000031.1"/>
</dbReference>
<dbReference type="AlphaFoldDB" id="A0A9X9WY27"/>
<evidence type="ECO:0000256" key="1">
    <source>
        <dbReference type="SAM" id="MobiDB-lite"/>
    </source>
</evidence>
<dbReference type="PANTHER" id="PTHR22576:SF37">
    <property type="entry name" value="MUCOSA-ASSOCIATED LYMPHOID TISSUE LYMPHOMA TRANSLOCATION PROTEIN 1"/>
    <property type="match status" value="1"/>
</dbReference>
<dbReference type="EMBL" id="JAAEDM010000031">
    <property type="protein sequence ID" value="MBR0672056.1"/>
    <property type="molecule type" value="Genomic_DNA"/>
</dbReference>
<feature type="compositionally biased region" description="Basic and acidic residues" evidence="1">
    <location>
        <begin position="505"/>
        <end position="514"/>
    </location>
</feature>
<dbReference type="InterPro" id="IPR001309">
    <property type="entry name" value="Pept_C14_p20"/>
</dbReference>
<feature type="domain" description="Caspase family p20" evidence="3">
    <location>
        <begin position="21"/>
        <end position="100"/>
    </location>
</feature>
<evidence type="ECO:0000259" key="3">
    <source>
        <dbReference type="PROSITE" id="PS50208"/>
    </source>
</evidence>
<gene>
    <name evidence="4" type="ORF">GXW76_12820</name>
</gene>
<keyword evidence="2" id="KW-0732">Signal</keyword>
<dbReference type="InterPro" id="IPR029030">
    <property type="entry name" value="Caspase-like_dom_sf"/>
</dbReference>
<dbReference type="PROSITE" id="PS50208">
    <property type="entry name" value="CASPASE_P20"/>
    <property type="match status" value="1"/>
</dbReference>
<accession>A0A9X9WY27</accession>
<dbReference type="PANTHER" id="PTHR22576">
    <property type="entry name" value="MUCOSA ASSOCIATED LYMPHOID TISSUE LYMPHOMA TRANSLOCATION PROTEIN 1/PARACASPASE"/>
    <property type="match status" value="1"/>
</dbReference>
<dbReference type="Pfam" id="PF00656">
    <property type="entry name" value="Peptidase_C14"/>
    <property type="match status" value="1"/>
</dbReference>
<dbReference type="GO" id="GO:0004197">
    <property type="term" value="F:cysteine-type endopeptidase activity"/>
    <property type="evidence" value="ECO:0007669"/>
    <property type="project" value="InterPro"/>
</dbReference>
<reference evidence="4" key="1">
    <citation type="submission" date="2020-01" db="EMBL/GenBank/DDBJ databases">
        <authorList>
            <person name="Rat A."/>
        </authorList>
    </citation>
    <scope>NUCLEOTIDE SEQUENCE</scope>
    <source>
        <strain evidence="4">LMG 31231</strain>
    </source>
</reference>
<protein>
    <submittedName>
        <fullName evidence="4">Caspase family protein</fullName>
    </submittedName>
</protein>
<evidence type="ECO:0000313" key="4">
    <source>
        <dbReference type="EMBL" id="MBR0672056.1"/>
    </source>
</evidence>
<comment type="caution">
    <text evidence="4">The sequence shown here is derived from an EMBL/GenBank/DDBJ whole genome shotgun (WGS) entry which is preliminary data.</text>
</comment>
<feature type="region of interest" description="Disordered" evidence="1">
    <location>
        <begin position="483"/>
        <end position="514"/>
    </location>
</feature>
<reference evidence="4" key="2">
    <citation type="journal article" date="2021" name="Syst. Appl. Microbiol.">
        <title>Roseomonas hellenica sp. nov., isolated from roots of wild-growing Alkanna tinctoria.</title>
        <authorList>
            <person name="Rat A."/>
            <person name="Naranjo H.D."/>
            <person name="Lebbe L."/>
            <person name="Cnockaert M."/>
            <person name="Krigas N."/>
            <person name="Grigoriadou K."/>
            <person name="Maloupa E."/>
            <person name="Willems A."/>
        </authorList>
    </citation>
    <scope>NUCLEOTIDE SEQUENCE</scope>
    <source>
        <strain evidence="4">LMG 31231</strain>
    </source>
</reference>
<evidence type="ECO:0000256" key="2">
    <source>
        <dbReference type="SAM" id="SignalP"/>
    </source>
</evidence>
<proteinExistence type="predicted"/>
<name>A0A9X9WY27_9PROT</name>
<feature type="chain" id="PRO_5040796375" evidence="2">
    <location>
        <begin position="22"/>
        <end position="514"/>
    </location>
</feature>
<keyword evidence="5" id="KW-1185">Reference proteome</keyword>
<evidence type="ECO:0000313" key="5">
    <source>
        <dbReference type="Proteomes" id="UP001138751"/>
    </source>
</evidence>
<dbReference type="Gene3D" id="3.40.50.1460">
    <property type="match status" value="1"/>
</dbReference>
<dbReference type="SUPFAM" id="SSF52129">
    <property type="entry name" value="Caspase-like"/>
    <property type="match status" value="1"/>
</dbReference>
<dbReference type="InterPro" id="IPR052039">
    <property type="entry name" value="Caspase-related_regulators"/>
</dbReference>
<dbReference type="Proteomes" id="UP001138751">
    <property type="component" value="Unassembled WGS sequence"/>
</dbReference>